<dbReference type="CDD" id="cd01926">
    <property type="entry name" value="cyclophilin_ABH_like"/>
    <property type="match status" value="1"/>
</dbReference>
<dbReference type="GO" id="GO:0016018">
    <property type="term" value="F:cyclosporin A binding"/>
    <property type="evidence" value="ECO:0007669"/>
    <property type="project" value="TreeGrafter"/>
</dbReference>
<dbReference type="Proteomes" id="UP000320333">
    <property type="component" value="Unassembled WGS sequence"/>
</dbReference>
<evidence type="ECO:0000256" key="3">
    <source>
        <dbReference type="ARBA" id="ARBA00022884"/>
    </source>
</evidence>
<dbReference type="GO" id="GO:0003755">
    <property type="term" value="F:peptidyl-prolyl cis-trans isomerase activity"/>
    <property type="evidence" value="ECO:0007669"/>
    <property type="project" value="UniProtKB-KW"/>
</dbReference>
<evidence type="ECO:0000256" key="6">
    <source>
        <dbReference type="ARBA" id="ARBA00049785"/>
    </source>
</evidence>
<dbReference type="GO" id="GO:0005737">
    <property type="term" value="C:cytoplasm"/>
    <property type="evidence" value="ECO:0007669"/>
    <property type="project" value="TreeGrafter"/>
</dbReference>
<dbReference type="InterPro" id="IPR029000">
    <property type="entry name" value="Cyclophilin-like_dom_sf"/>
</dbReference>
<dbReference type="SUPFAM" id="SSF54928">
    <property type="entry name" value="RNA-binding domain, RBD"/>
    <property type="match status" value="1"/>
</dbReference>
<evidence type="ECO:0000259" key="9">
    <source>
        <dbReference type="PROSITE" id="PS50072"/>
    </source>
</evidence>
<evidence type="ECO:0000256" key="4">
    <source>
        <dbReference type="ARBA" id="ARBA00023110"/>
    </source>
</evidence>
<dbReference type="PANTHER" id="PTHR11071:SF561">
    <property type="entry name" value="PEPTIDYL-PROLYL CIS-TRANS ISOMERASE D-RELATED"/>
    <property type="match status" value="1"/>
</dbReference>
<dbReference type="InterPro" id="IPR035979">
    <property type="entry name" value="RBD_domain_sf"/>
</dbReference>
<proteinExistence type="predicted"/>
<dbReference type="InterPro" id="IPR020892">
    <property type="entry name" value="Cyclophilin-type_PPIase_CS"/>
</dbReference>
<keyword evidence="3 7" id="KW-0694">RNA-binding</keyword>
<evidence type="ECO:0000313" key="11">
    <source>
        <dbReference type="EMBL" id="TPX73872.1"/>
    </source>
</evidence>
<keyword evidence="5" id="KW-0413">Isomerase</keyword>
<sequence length="313" mass="33810">MDKSKSSIVHVGGLAPEVTEQLLNQAFVPFGDIAAIQMPADLDSNNHRGFAFIEFESAADANEAVSNMNLGELCGRVLKCSIAKPSRMSRDENKPVWADEAWLKDHALKEAEQLDASNPLETVDDGDAKVAGKEGAEEEPGAKRVKTATGENPKVFFDIDIGGQRAGRIVIELRADVVPKTAKNFLALCTHEKGFGYKKSVFHRVIPEFMCQGGDFTKHNGTGGKSIYGETFADENFVLRHTKAGTLSMANAGSNTNGSQFFITLAETKWLDNKHVVFGSVISGLDVVRKMEKQGSSSGKTSKKVVVADCGEL</sequence>
<dbReference type="InterPro" id="IPR002130">
    <property type="entry name" value="Cyclophilin-type_PPIase_dom"/>
</dbReference>
<organism evidence="11 12">
    <name type="scientific">Chytriomyces confervae</name>
    <dbReference type="NCBI Taxonomy" id="246404"/>
    <lineage>
        <taxon>Eukaryota</taxon>
        <taxon>Fungi</taxon>
        <taxon>Fungi incertae sedis</taxon>
        <taxon>Chytridiomycota</taxon>
        <taxon>Chytridiomycota incertae sedis</taxon>
        <taxon>Chytridiomycetes</taxon>
        <taxon>Chytridiales</taxon>
        <taxon>Chytriomycetaceae</taxon>
        <taxon>Chytriomyces</taxon>
    </lineage>
</organism>
<dbReference type="CDD" id="cd12347">
    <property type="entry name" value="RRM_PPIE"/>
    <property type="match status" value="1"/>
</dbReference>
<protein>
    <recommendedName>
        <fullName evidence="2">peptidylprolyl isomerase</fullName>
        <ecNumber evidence="2">5.2.1.8</ecNumber>
    </recommendedName>
    <alternativeName>
        <fullName evidence="6">Cyclophilin E</fullName>
    </alternativeName>
</protein>
<feature type="domain" description="PPIase cyclophilin-type" evidence="9">
    <location>
        <begin position="156"/>
        <end position="312"/>
    </location>
</feature>
<evidence type="ECO:0000256" key="1">
    <source>
        <dbReference type="ARBA" id="ARBA00000971"/>
    </source>
</evidence>
<dbReference type="Gene3D" id="2.40.100.10">
    <property type="entry name" value="Cyclophilin-like"/>
    <property type="match status" value="1"/>
</dbReference>
<evidence type="ECO:0000256" key="2">
    <source>
        <dbReference type="ARBA" id="ARBA00013194"/>
    </source>
</evidence>
<dbReference type="InterPro" id="IPR012677">
    <property type="entry name" value="Nucleotide-bd_a/b_plait_sf"/>
</dbReference>
<dbReference type="GO" id="GO:0006457">
    <property type="term" value="P:protein folding"/>
    <property type="evidence" value="ECO:0007669"/>
    <property type="project" value="InterPro"/>
</dbReference>
<accession>A0A507FCK7</accession>
<evidence type="ECO:0000256" key="5">
    <source>
        <dbReference type="ARBA" id="ARBA00023235"/>
    </source>
</evidence>
<dbReference type="Gene3D" id="3.30.70.330">
    <property type="match status" value="1"/>
</dbReference>
<dbReference type="PROSITE" id="PS50102">
    <property type="entry name" value="RRM"/>
    <property type="match status" value="1"/>
</dbReference>
<dbReference type="PRINTS" id="PR00153">
    <property type="entry name" value="CSAPPISMRASE"/>
</dbReference>
<name>A0A507FCK7_9FUNG</name>
<reference evidence="11 12" key="1">
    <citation type="journal article" date="2019" name="Sci. Rep.">
        <title>Comparative genomics of chytrid fungi reveal insights into the obligate biotrophic and pathogenic lifestyle of Synchytrium endobioticum.</title>
        <authorList>
            <person name="van de Vossenberg B.T.L.H."/>
            <person name="Warris S."/>
            <person name="Nguyen H.D.T."/>
            <person name="van Gent-Pelzer M.P.E."/>
            <person name="Joly D.L."/>
            <person name="van de Geest H.C."/>
            <person name="Bonants P.J.M."/>
            <person name="Smith D.S."/>
            <person name="Levesque C.A."/>
            <person name="van der Lee T.A.J."/>
        </authorList>
    </citation>
    <scope>NUCLEOTIDE SEQUENCE [LARGE SCALE GENOMIC DNA]</scope>
    <source>
        <strain evidence="11 12">CBS 675.73</strain>
    </source>
</reference>
<dbReference type="PANTHER" id="PTHR11071">
    <property type="entry name" value="PEPTIDYL-PROLYL CIS-TRANS ISOMERASE"/>
    <property type="match status" value="1"/>
</dbReference>
<feature type="domain" description="RRM" evidence="10">
    <location>
        <begin position="7"/>
        <end position="85"/>
    </location>
</feature>
<dbReference type="InterPro" id="IPR000504">
    <property type="entry name" value="RRM_dom"/>
</dbReference>
<evidence type="ECO:0000256" key="8">
    <source>
        <dbReference type="SAM" id="MobiDB-lite"/>
    </source>
</evidence>
<keyword evidence="12" id="KW-1185">Reference proteome</keyword>
<dbReference type="PROSITE" id="PS50072">
    <property type="entry name" value="CSA_PPIASE_2"/>
    <property type="match status" value="1"/>
</dbReference>
<comment type="caution">
    <text evidence="11">The sequence shown here is derived from an EMBL/GenBank/DDBJ whole genome shotgun (WGS) entry which is preliminary data.</text>
</comment>
<keyword evidence="4" id="KW-0697">Rotamase</keyword>
<evidence type="ECO:0000313" key="12">
    <source>
        <dbReference type="Proteomes" id="UP000320333"/>
    </source>
</evidence>
<dbReference type="SMART" id="SM00360">
    <property type="entry name" value="RRM"/>
    <property type="match status" value="1"/>
</dbReference>
<dbReference type="EC" id="5.2.1.8" evidence="2"/>
<dbReference type="FunFam" id="2.40.100.10:FF:000013">
    <property type="entry name" value="Peptidyl-prolyl cis-trans isomerase"/>
    <property type="match status" value="1"/>
</dbReference>
<evidence type="ECO:0000259" key="10">
    <source>
        <dbReference type="PROSITE" id="PS50102"/>
    </source>
</evidence>
<feature type="compositionally biased region" description="Basic and acidic residues" evidence="8">
    <location>
        <begin position="126"/>
        <end position="135"/>
    </location>
</feature>
<dbReference type="Pfam" id="PF00160">
    <property type="entry name" value="Pro_isomerase"/>
    <property type="match status" value="1"/>
</dbReference>
<dbReference type="InterPro" id="IPR034168">
    <property type="entry name" value="PPIE_RRM"/>
</dbReference>
<comment type="catalytic activity">
    <reaction evidence="1">
        <text>[protein]-peptidylproline (omega=180) = [protein]-peptidylproline (omega=0)</text>
        <dbReference type="Rhea" id="RHEA:16237"/>
        <dbReference type="Rhea" id="RHEA-COMP:10747"/>
        <dbReference type="Rhea" id="RHEA-COMP:10748"/>
        <dbReference type="ChEBI" id="CHEBI:83833"/>
        <dbReference type="ChEBI" id="CHEBI:83834"/>
        <dbReference type="EC" id="5.2.1.8"/>
    </reaction>
</comment>
<evidence type="ECO:0000256" key="7">
    <source>
        <dbReference type="PROSITE-ProRule" id="PRU00176"/>
    </source>
</evidence>
<dbReference type="GO" id="GO:0003723">
    <property type="term" value="F:RNA binding"/>
    <property type="evidence" value="ECO:0007669"/>
    <property type="project" value="UniProtKB-UniRule"/>
</dbReference>
<dbReference type="EMBL" id="QEAP01000160">
    <property type="protein sequence ID" value="TPX73872.1"/>
    <property type="molecule type" value="Genomic_DNA"/>
</dbReference>
<dbReference type="AlphaFoldDB" id="A0A507FCK7"/>
<gene>
    <name evidence="11" type="ORF">CcCBS67573_g04868</name>
</gene>
<feature type="region of interest" description="Disordered" evidence="8">
    <location>
        <begin position="117"/>
        <end position="144"/>
    </location>
</feature>
<dbReference type="SUPFAM" id="SSF50891">
    <property type="entry name" value="Cyclophilin-like"/>
    <property type="match status" value="1"/>
</dbReference>
<dbReference type="Pfam" id="PF00076">
    <property type="entry name" value="RRM_1"/>
    <property type="match status" value="1"/>
</dbReference>
<dbReference type="PROSITE" id="PS00170">
    <property type="entry name" value="CSA_PPIASE_1"/>
    <property type="match status" value="1"/>
</dbReference>
<dbReference type="STRING" id="246404.A0A507FCK7"/>
<dbReference type="OrthoDB" id="407442at2759"/>